<feature type="region of interest" description="Disordered" evidence="1">
    <location>
        <begin position="31"/>
        <end position="70"/>
    </location>
</feature>
<accession>A0ABW3TNM8</accession>
<gene>
    <name evidence="2" type="ORF">ACFQ3U_09740</name>
</gene>
<dbReference type="GO" id="GO:0003677">
    <property type="term" value="F:DNA binding"/>
    <property type="evidence" value="ECO:0007669"/>
    <property type="project" value="UniProtKB-KW"/>
</dbReference>
<dbReference type="InterPro" id="IPR009351">
    <property type="entry name" value="AlkZ-like"/>
</dbReference>
<protein>
    <submittedName>
        <fullName evidence="2">Winged helix DNA-binding domain-containing protein</fullName>
    </submittedName>
</protein>
<dbReference type="RefSeq" id="WP_343961286.1">
    <property type="nucleotide sequence ID" value="NZ_BAAAKZ010000010.1"/>
</dbReference>
<dbReference type="Pfam" id="PF06224">
    <property type="entry name" value="AlkZ-like"/>
    <property type="match status" value="1"/>
</dbReference>
<dbReference type="PANTHER" id="PTHR38479:SF2">
    <property type="entry name" value="WINGED HELIX DNA-BINDING DOMAIN-CONTAINING PROTEIN"/>
    <property type="match status" value="1"/>
</dbReference>
<dbReference type="EMBL" id="JBHTLY010000004">
    <property type="protein sequence ID" value="MFD1202170.1"/>
    <property type="molecule type" value="Genomic_DNA"/>
</dbReference>
<reference evidence="3" key="1">
    <citation type="journal article" date="2019" name="Int. J. Syst. Evol. Microbiol.">
        <title>The Global Catalogue of Microorganisms (GCM) 10K type strain sequencing project: providing services to taxonomists for standard genome sequencing and annotation.</title>
        <authorList>
            <consortium name="The Broad Institute Genomics Platform"/>
            <consortium name="The Broad Institute Genome Sequencing Center for Infectious Disease"/>
            <person name="Wu L."/>
            <person name="Ma J."/>
        </authorList>
    </citation>
    <scope>NUCLEOTIDE SEQUENCE [LARGE SCALE GENOMIC DNA]</scope>
    <source>
        <strain evidence="3">CCUG 50213</strain>
    </source>
</reference>
<keyword evidence="3" id="KW-1185">Reference proteome</keyword>
<dbReference type="PANTHER" id="PTHR38479">
    <property type="entry name" value="LMO0824 PROTEIN"/>
    <property type="match status" value="1"/>
</dbReference>
<evidence type="ECO:0000313" key="3">
    <source>
        <dbReference type="Proteomes" id="UP001597181"/>
    </source>
</evidence>
<keyword evidence="2" id="KW-0238">DNA-binding</keyword>
<feature type="compositionally biased region" description="Low complexity" evidence="1">
    <location>
        <begin position="46"/>
        <end position="70"/>
    </location>
</feature>
<proteinExistence type="predicted"/>
<name>A0ABW3TNM8_9MICO</name>
<sequence>MREQPTRQQLIGFRLRGHGLQGPRLAGIAGGSATAVNPSQAREHAAAAGPAAVGEHAASQASEHAAAAGPTAAGEHAALIAAAARCGVQNSPPGSAILALHARAGGVTREAFTAAITDEHTLLQTWSLRGAPYIFPTADAALYTAGVLPPTEAAGRRFLPGVVPALDALGLTLEAASDLVQAEIADVLAGRALDIHELGHEIAPLIAARLTDTQRAHWNSEGPHAPGQSIGEAVVHFCMRIVTLRGVACIAPREERRARFVLVSEFLGDALPGWPAGPAGPAEAARAELLRRYLRCYGPATRASFAAWLGVGAGDASAWWDLLEDELAPVELPAGGNAGEAWLLAADLPALAAADLPQRSAAQPDMRLLPPGDPYLRAWDRDTIVAPAEQGALWRNVGGPGALLIDGEVRGTWRPSKRGSTLTVKVTPFAALSVAQREAVAAEVELIAPLRGATRSDTVFQPA</sequence>
<evidence type="ECO:0000313" key="2">
    <source>
        <dbReference type="EMBL" id="MFD1202170.1"/>
    </source>
</evidence>
<comment type="caution">
    <text evidence="2">The sequence shown here is derived from an EMBL/GenBank/DDBJ whole genome shotgun (WGS) entry which is preliminary data.</text>
</comment>
<organism evidence="2 3">
    <name type="scientific">Leucobacter albus</name>
    <dbReference type="NCBI Taxonomy" id="272210"/>
    <lineage>
        <taxon>Bacteria</taxon>
        <taxon>Bacillati</taxon>
        <taxon>Actinomycetota</taxon>
        <taxon>Actinomycetes</taxon>
        <taxon>Micrococcales</taxon>
        <taxon>Microbacteriaceae</taxon>
        <taxon>Leucobacter</taxon>
    </lineage>
</organism>
<dbReference type="Proteomes" id="UP001597181">
    <property type="component" value="Unassembled WGS sequence"/>
</dbReference>
<evidence type="ECO:0000256" key="1">
    <source>
        <dbReference type="SAM" id="MobiDB-lite"/>
    </source>
</evidence>